<name>A0A6J7USJ5_9ZZZZ</name>
<protein>
    <submittedName>
        <fullName evidence="2">Unannotated protein</fullName>
    </submittedName>
</protein>
<gene>
    <name evidence="2" type="ORF">UFOPK4347_01582</name>
</gene>
<proteinExistence type="predicted"/>
<dbReference type="EMBL" id="CAFBQU010000067">
    <property type="protein sequence ID" value="CAB5067786.1"/>
    <property type="molecule type" value="Genomic_DNA"/>
</dbReference>
<evidence type="ECO:0000256" key="1">
    <source>
        <dbReference type="SAM" id="MobiDB-lite"/>
    </source>
</evidence>
<sequence length="364" mass="38290">MKTLAISAVTVFGLLATTQVADAAALPRAAKQTVKFSVTGDCKDEEEMIEDESKDNCKIVVKISPTTPTRSAILEQLNDDDEWDEVASAKSKSGKITFSIEATDEDDLWLDGDFTFQVRVKKSGTNKAVVSDEYTFTFTPAESEDEDSGSGEASSKQKGKSTGNTKLDSVLDKMDDKNNTYDDNCEKSFGADCKLMFTPTGPNWAKLTTAKWQAMCEKLLKQTAANCKSMYGASAPPPGSSNNNQGGSTNNNQGGSTNNNTGGSTNNNQGGSTNNNQGGSTNNNQGGSTNNPGGSAPVKVTEADVKKACTAAGITDCDPVVRAILGSTPPSQSLMSSLLGNKMDAFFKAMPAQPNSGSSNNQPK</sequence>
<dbReference type="AlphaFoldDB" id="A0A6J7USJ5"/>
<feature type="region of interest" description="Disordered" evidence="1">
    <location>
        <begin position="231"/>
        <end position="298"/>
    </location>
</feature>
<evidence type="ECO:0000313" key="2">
    <source>
        <dbReference type="EMBL" id="CAB5067786.1"/>
    </source>
</evidence>
<feature type="compositionally biased region" description="Low complexity" evidence="1">
    <location>
        <begin position="240"/>
        <end position="295"/>
    </location>
</feature>
<reference evidence="2" key="1">
    <citation type="submission" date="2020-05" db="EMBL/GenBank/DDBJ databases">
        <authorList>
            <person name="Chiriac C."/>
            <person name="Salcher M."/>
            <person name="Ghai R."/>
            <person name="Kavagutti S V."/>
        </authorList>
    </citation>
    <scope>NUCLEOTIDE SEQUENCE</scope>
</reference>
<feature type="region of interest" description="Disordered" evidence="1">
    <location>
        <begin position="140"/>
        <end position="171"/>
    </location>
</feature>
<accession>A0A6J7USJ5</accession>
<organism evidence="2">
    <name type="scientific">freshwater metagenome</name>
    <dbReference type="NCBI Taxonomy" id="449393"/>
    <lineage>
        <taxon>unclassified sequences</taxon>
        <taxon>metagenomes</taxon>
        <taxon>ecological metagenomes</taxon>
    </lineage>
</organism>